<evidence type="ECO:0000256" key="2">
    <source>
        <dbReference type="ARBA" id="ARBA00005896"/>
    </source>
</evidence>
<gene>
    <name evidence="8" type="ORF">AOQ72_02860</name>
</gene>
<keyword evidence="6" id="KW-0408">Iron</keyword>
<evidence type="ECO:0000256" key="5">
    <source>
        <dbReference type="ARBA" id="ARBA00023002"/>
    </source>
</evidence>
<proteinExistence type="inferred from homology"/>
<accession>A0A0R3BNM8</accession>
<dbReference type="Pfam" id="PF02668">
    <property type="entry name" value="TauD"/>
    <property type="match status" value="1"/>
</dbReference>
<dbReference type="InterPro" id="IPR042098">
    <property type="entry name" value="TauD-like_sf"/>
</dbReference>
<dbReference type="GO" id="GO:0016706">
    <property type="term" value="F:2-oxoglutarate-dependent dioxygenase activity"/>
    <property type="evidence" value="ECO:0007669"/>
    <property type="project" value="TreeGrafter"/>
</dbReference>
<protein>
    <submittedName>
        <fullName evidence="8">Dioxygenase</fullName>
    </submittedName>
</protein>
<dbReference type="PANTHER" id="PTHR30468">
    <property type="entry name" value="ALPHA-KETOGLUTARATE-DEPENDENT SULFONATE DIOXYGENASE"/>
    <property type="match status" value="1"/>
</dbReference>
<dbReference type="SUPFAM" id="SSF51197">
    <property type="entry name" value="Clavaminate synthase-like"/>
    <property type="match status" value="1"/>
</dbReference>
<dbReference type="GO" id="GO:0046872">
    <property type="term" value="F:metal ion binding"/>
    <property type="evidence" value="ECO:0007669"/>
    <property type="project" value="UniProtKB-KW"/>
</dbReference>
<evidence type="ECO:0000256" key="3">
    <source>
        <dbReference type="ARBA" id="ARBA00022723"/>
    </source>
</evidence>
<dbReference type="InterPro" id="IPR003819">
    <property type="entry name" value="TauD/TfdA-like"/>
</dbReference>
<comment type="caution">
    <text evidence="8">The sequence shown here is derived from an EMBL/GenBank/DDBJ whole genome shotgun (WGS) entry which is preliminary data.</text>
</comment>
<keyword evidence="4 8" id="KW-0223">Dioxygenase</keyword>
<keyword evidence="5" id="KW-0560">Oxidoreductase</keyword>
<feature type="domain" description="TauD/TfdA-like" evidence="7">
    <location>
        <begin position="23"/>
        <end position="266"/>
    </location>
</feature>
<dbReference type="Proteomes" id="UP000051380">
    <property type="component" value="Unassembled WGS sequence"/>
</dbReference>
<evidence type="ECO:0000259" key="7">
    <source>
        <dbReference type="Pfam" id="PF02668"/>
    </source>
</evidence>
<comment type="similarity">
    <text evidence="2">Belongs to the TfdA dioxygenase family.</text>
</comment>
<evidence type="ECO:0000256" key="1">
    <source>
        <dbReference type="ARBA" id="ARBA00001954"/>
    </source>
</evidence>
<dbReference type="PANTHER" id="PTHR30468:SF5">
    <property type="entry name" value="ALPHA-KETOGLUTARATE-DEPENDENT SULFATE ESTER DIOXYGENASE"/>
    <property type="match status" value="1"/>
</dbReference>
<dbReference type="InterPro" id="IPR051323">
    <property type="entry name" value="AtsK-like"/>
</dbReference>
<dbReference type="GO" id="GO:0005737">
    <property type="term" value="C:cytoplasm"/>
    <property type="evidence" value="ECO:0007669"/>
    <property type="project" value="TreeGrafter"/>
</dbReference>
<reference evidence="8 9" key="1">
    <citation type="submission" date="2015-09" db="EMBL/GenBank/DDBJ databases">
        <title>Draft Genome Sequence of the Strain BR 3267 (Bradyrhizobium yuanmingense) recommended as inoculant for cowpea in Brazil.</title>
        <authorList>
            <person name="Simoes-Araujo J.L."/>
            <person name="Zilli J.E."/>
        </authorList>
    </citation>
    <scope>NUCLEOTIDE SEQUENCE [LARGE SCALE GENOMIC DNA]</scope>
    <source>
        <strain evidence="8 9">BR3267</strain>
    </source>
</reference>
<dbReference type="OrthoDB" id="7209371at2"/>
<dbReference type="EMBL" id="LJYF01000048">
    <property type="protein sequence ID" value="KRP86933.1"/>
    <property type="molecule type" value="Genomic_DNA"/>
</dbReference>
<keyword evidence="3" id="KW-0479">Metal-binding</keyword>
<evidence type="ECO:0000256" key="6">
    <source>
        <dbReference type="ARBA" id="ARBA00023004"/>
    </source>
</evidence>
<comment type="cofactor">
    <cofactor evidence="1">
        <name>Fe(2+)</name>
        <dbReference type="ChEBI" id="CHEBI:29033"/>
    </cofactor>
</comment>
<evidence type="ECO:0000313" key="8">
    <source>
        <dbReference type="EMBL" id="KRP86933.1"/>
    </source>
</evidence>
<name>A0A0R3BNM8_9BRAD</name>
<evidence type="ECO:0000313" key="9">
    <source>
        <dbReference type="Proteomes" id="UP000051380"/>
    </source>
</evidence>
<dbReference type="AlphaFoldDB" id="A0A0R3BNM8"/>
<sequence>MSGTMTVDNVIPRADIVKHADRLGTEIKNITLSDDLSDEAIVVMNRLLLEHKLIFFRDQGHLDDAQQQRFLLRLGSLIGNPTMLDRKGGSTIRKALPDGACDDLDQMNGDDVFSPDVFSATRSAISVLRGAAIPRFGGEIAWSSSVAAYLDLPDPLRMLADTLWAVRFAAFDHTATDGGNEAARRTLGDVSTGMIYEAAHPIVRVHPETGERMLSLGRSVQNFVGLQRYPSQRLFELLQSYLTAPQNTLCWNWKSGDVAIWDNRAIETYPVNEIGSPHWAMGRLAIDGGVPHIKRLKSRAAEAA</sequence>
<evidence type="ECO:0000256" key="4">
    <source>
        <dbReference type="ARBA" id="ARBA00022964"/>
    </source>
</evidence>
<organism evidence="8 9">
    <name type="scientific">Bradyrhizobium yuanmingense</name>
    <dbReference type="NCBI Taxonomy" id="108015"/>
    <lineage>
        <taxon>Bacteria</taxon>
        <taxon>Pseudomonadati</taxon>
        <taxon>Pseudomonadota</taxon>
        <taxon>Alphaproteobacteria</taxon>
        <taxon>Hyphomicrobiales</taxon>
        <taxon>Nitrobacteraceae</taxon>
        <taxon>Bradyrhizobium</taxon>
    </lineage>
</organism>
<dbReference type="Gene3D" id="3.60.130.10">
    <property type="entry name" value="Clavaminate synthase-like"/>
    <property type="match status" value="1"/>
</dbReference>